<evidence type="ECO:0000256" key="1">
    <source>
        <dbReference type="SAM" id="MobiDB-lite"/>
    </source>
</evidence>
<feature type="region of interest" description="Disordered" evidence="1">
    <location>
        <begin position="115"/>
        <end position="161"/>
    </location>
</feature>
<dbReference type="Proteomes" id="UP001388673">
    <property type="component" value="Unassembled WGS sequence"/>
</dbReference>
<proteinExistence type="predicted"/>
<name>A0AAW0Z082_9TREE</name>
<comment type="caution">
    <text evidence="3">The sequence shown here is derived from an EMBL/GenBank/DDBJ whole genome shotgun (WGS) entry which is preliminary data.</text>
</comment>
<accession>A0AAW0Z082</accession>
<feature type="compositionally biased region" description="Basic and acidic residues" evidence="1">
    <location>
        <begin position="449"/>
        <end position="464"/>
    </location>
</feature>
<feature type="compositionally biased region" description="Low complexity" evidence="1">
    <location>
        <begin position="395"/>
        <end position="439"/>
    </location>
</feature>
<gene>
    <name evidence="3" type="ORF">IAR55_002921</name>
</gene>
<keyword evidence="2" id="KW-1133">Transmembrane helix</keyword>
<feature type="compositionally biased region" description="Basic and acidic residues" evidence="1">
    <location>
        <begin position="203"/>
        <end position="296"/>
    </location>
</feature>
<feature type="region of interest" description="Disordered" evidence="1">
    <location>
        <begin position="198"/>
        <end position="301"/>
    </location>
</feature>
<keyword evidence="2" id="KW-0812">Transmembrane</keyword>
<keyword evidence="4" id="KW-1185">Reference proteome</keyword>
<organism evidence="3 4">
    <name type="scientific">Kwoniella newhampshirensis</name>
    <dbReference type="NCBI Taxonomy" id="1651941"/>
    <lineage>
        <taxon>Eukaryota</taxon>
        <taxon>Fungi</taxon>
        <taxon>Dikarya</taxon>
        <taxon>Basidiomycota</taxon>
        <taxon>Agaricomycotina</taxon>
        <taxon>Tremellomycetes</taxon>
        <taxon>Tremellales</taxon>
        <taxon>Cryptococcaceae</taxon>
        <taxon>Kwoniella</taxon>
    </lineage>
</organism>
<evidence type="ECO:0000313" key="3">
    <source>
        <dbReference type="EMBL" id="KAK8858692.1"/>
    </source>
</evidence>
<feature type="transmembrane region" description="Helical" evidence="2">
    <location>
        <begin position="89"/>
        <end position="107"/>
    </location>
</feature>
<dbReference type="GeneID" id="92180179"/>
<protein>
    <submittedName>
        <fullName evidence="3">Uncharacterized protein</fullName>
    </submittedName>
</protein>
<feature type="transmembrane region" description="Helical" evidence="2">
    <location>
        <begin position="305"/>
        <end position="328"/>
    </location>
</feature>
<evidence type="ECO:0000256" key="2">
    <source>
        <dbReference type="SAM" id="Phobius"/>
    </source>
</evidence>
<dbReference type="RefSeq" id="XP_066803533.1">
    <property type="nucleotide sequence ID" value="XM_066946032.1"/>
</dbReference>
<reference evidence="3 4" key="1">
    <citation type="journal article" date="2024" name="bioRxiv">
        <title>Comparative genomics of Cryptococcus and Kwoniella reveals pathogenesis evolution and contrasting karyotype dynamics via intercentromeric recombination or chromosome fusion.</title>
        <authorList>
            <person name="Coelho M.A."/>
            <person name="David-Palma M."/>
            <person name="Shea T."/>
            <person name="Bowers K."/>
            <person name="McGinley-Smith S."/>
            <person name="Mohammad A.W."/>
            <person name="Gnirke A."/>
            <person name="Yurkov A.M."/>
            <person name="Nowrousian M."/>
            <person name="Sun S."/>
            <person name="Cuomo C.A."/>
            <person name="Heitman J."/>
        </authorList>
    </citation>
    <scope>NUCLEOTIDE SEQUENCE [LARGE SCALE GENOMIC DNA]</scope>
    <source>
        <strain evidence="3 4">CBS 13917</strain>
    </source>
</reference>
<keyword evidence="2" id="KW-0472">Membrane</keyword>
<dbReference type="EMBL" id="JBCAWK010000005">
    <property type="protein sequence ID" value="KAK8858692.1"/>
    <property type="molecule type" value="Genomic_DNA"/>
</dbReference>
<feature type="transmembrane region" description="Helical" evidence="2">
    <location>
        <begin position="62"/>
        <end position="83"/>
    </location>
</feature>
<feature type="compositionally biased region" description="Basic and acidic residues" evidence="1">
    <location>
        <begin position="131"/>
        <end position="159"/>
    </location>
</feature>
<feature type="compositionally biased region" description="Basic and acidic residues" evidence="1">
    <location>
        <begin position="367"/>
        <end position="394"/>
    </location>
</feature>
<dbReference type="KEGG" id="kne:92180179"/>
<feature type="transmembrane region" description="Helical" evidence="2">
    <location>
        <begin position="29"/>
        <end position="50"/>
    </location>
</feature>
<sequence>MSFPPPYVPYTHPHYPYVAPDFTAGPAPVYTMLIVGMVFFMAANVMPNLLPAADRVWNVAPFVLQWGFFIIIGALLVQMLGLLPVTPQLHITYVHMTIATLLFVIVWNQTTADLPQPAEERKPSSSSSSSSRDKPSEKKKEEKKEEKPAEPSPWDDSRSHPSAFLTTRFEKMVPWPFPLGKADRGGNELWWEKGVPSHVGHFNKPDNEAKKAEEEAQTKKKEQEEKEKAKAKEKDKDKEKVKGNGTEKDSEKERERAEKEAAAKAKATAEEAKKKKEIEREKAEAARKKAIEDRQKQKLWRTKHLAMITGISFLNKTLGFLLLLLFSLQLVSQELNQQPIADSSPSVSSSSSASSSSSSKTSSGDSEMEKARAEKEKLAKMQAVKEAEKAKAEGKSSSLSSSKPPSTSSTSRPSSSSSSRESSSSASSSRSSSSSSSSKSKGDPLGSEAVRKAADSKTVTHVDSEEGGFGVPYKVGFGLHYIHLPQAKAKDELDTAPMYIPSEGMSHPLMTTTYRQYAN</sequence>
<evidence type="ECO:0000313" key="4">
    <source>
        <dbReference type="Proteomes" id="UP001388673"/>
    </source>
</evidence>
<feature type="region of interest" description="Disordered" evidence="1">
    <location>
        <begin position="337"/>
        <end position="469"/>
    </location>
</feature>
<feature type="compositionally biased region" description="Low complexity" evidence="1">
    <location>
        <begin position="343"/>
        <end position="365"/>
    </location>
</feature>
<dbReference type="AlphaFoldDB" id="A0AAW0Z082"/>